<feature type="domain" description="Alcohol dehydrogenase-like C-terminal" evidence="6">
    <location>
        <begin position="15"/>
        <end position="82"/>
    </location>
</feature>
<keyword evidence="8" id="KW-1185">Reference proteome</keyword>
<dbReference type="GO" id="GO:0016491">
    <property type="term" value="F:oxidoreductase activity"/>
    <property type="evidence" value="ECO:0007669"/>
    <property type="project" value="UniProtKB-KW"/>
</dbReference>
<comment type="caution">
    <text evidence="7">The sequence shown here is derived from an EMBL/GenBank/DDBJ whole genome shotgun (WGS) entry which is preliminary data.</text>
</comment>
<keyword evidence="3" id="KW-0479">Metal-binding</keyword>
<dbReference type="InterPro" id="IPR036291">
    <property type="entry name" value="NAD(P)-bd_dom_sf"/>
</dbReference>
<dbReference type="PATRIC" id="fig|859350.6.peg.783"/>
<dbReference type="PANTHER" id="PTHR43350">
    <property type="entry name" value="NAD-DEPENDENT ALCOHOL DEHYDROGENASE"/>
    <property type="match status" value="1"/>
</dbReference>
<dbReference type="Gene3D" id="3.90.180.10">
    <property type="entry name" value="Medium-chain alcohol dehydrogenases, catalytic domain"/>
    <property type="match status" value="1"/>
</dbReference>
<evidence type="ECO:0000256" key="3">
    <source>
        <dbReference type="ARBA" id="ARBA00022723"/>
    </source>
</evidence>
<dbReference type="GO" id="GO:0046872">
    <property type="term" value="F:metal ion binding"/>
    <property type="evidence" value="ECO:0007669"/>
    <property type="project" value="UniProtKB-KW"/>
</dbReference>
<comment type="cofactor">
    <cofactor evidence="1">
        <name>Zn(2+)</name>
        <dbReference type="ChEBI" id="CHEBI:29105"/>
    </cofactor>
</comment>
<evidence type="ECO:0000256" key="5">
    <source>
        <dbReference type="ARBA" id="ARBA00023002"/>
    </source>
</evidence>
<dbReference type="Gene3D" id="3.40.50.720">
    <property type="entry name" value="NAD(P)-binding Rossmann-like Domain"/>
    <property type="match status" value="1"/>
</dbReference>
<evidence type="ECO:0000256" key="1">
    <source>
        <dbReference type="ARBA" id="ARBA00001947"/>
    </source>
</evidence>
<accession>I3D3A0</accession>
<dbReference type="AlphaFoldDB" id="I3D3A0"/>
<name>I3D3A0_9ARCH</name>
<dbReference type="EMBL" id="AEXL02000076">
    <property type="protein sequence ID" value="EIJ66193.1"/>
    <property type="molecule type" value="Genomic_DNA"/>
</dbReference>
<proteinExistence type="inferred from homology"/>
<evidence type="ECO:0000259" key="6">
    <source>
        <dbReference type="Pfam" id="PF00107"/>
    </source>
</evidence>
<dbReference type="Pfam" id="PF00107">
    <property type="entry name" value="ADH_zinc_N"/>
    <property type="match status" value="1"/>
</dbReference>
<evidence type="ECO:0000256" key="2">
    <source>
        <dbReference type="ARBA" id="ARBA00008072"/>
    </source>
</evidence>
<keyword evidence="4" id="KW-0862">Zinc</keyword>
<reference evidence="7 8" key="1">
    <citation type="journal article" date="2012" name="J. Bacteriol.">
        <title>Genome sequence of "Candidatus Nitrosopumilus salaria" BD31, an ammonia-oxidizing archaeon from the San Francisco Bay estuary.</title>
        <authorList>
            <person name="Mosier A.C."/>
            <person name="Allen E.E."/>
            <person name="Kim M."/>
            <person name="Ferriera S."/>
            <person name="Francis C.A."/>
        </authorList>
    </citation>
    <scope>NUCLEOTIDE SEQUENCE [LARGE SCALE GENOMIC DNA]</scope>
    <source>
        <strain evidence="7 8">BD31</strain>
    </source>
</reference>
<evidence type="ECO:0000256" key="4">
    <source>
        <dbReference type="ARBA" id="ARBA00022833"/>
    </source>
</evidence>
<evidence type="ECO:0000313" key="8">
    <source>
        <dbReference type="Proteomes" id="UP000003423"/>
    </source>
</evidence>
<keyword evidence="5" id="KW-0560">Oxidoreductase</keyword>
<sequence length="123" mass="13272">MNAGIKIKLGIEHSDKQSFDLVVEATGSNSGFSDTMKLIKPRGTVILKSTIASRENLDLTPTVVNEITLIGSRCGLFKPAIDALATGIVSVDSMIDSTFPLENFSEAIEYAKKPDTLKVFLKP</sequence>
<dbReference type="Proteomes" id="UP000003423">
    <property type="component" value="Unassembled WGS sequence"/>
</dbReference>
<evidence type="ECO:0000313" key="7">
    <source>
        <dbReference type="EMBL" id="EIJ66193.1"/>
    </source>
</evidence>
<comment type="similarity">
    <text evidence="2">Belongs to the zinc-containing alcohol dehydrogenase family.</text>
</comment>
<dbReference type="PANTHER" id="PTHR43350:SF2">
    <property type="entry name" value="GROES-LIKE ZINC-BINDING ALCOHOL DEHYDROGENASE FAMILY PROTEIN"/>
    <property type="match status" value="1"/>
</dbReference>
<protein>
    <recommendedName>
        <fullName evidence="6">Alcohol dehydrogenase-like C-terminal domain-containing protein</fullName>
    </recommendedName>
</protein>
<dbReference type="InterPro" id="IPR013149">
    <property type="entry name" value="ADH-like_C"/>
</dbReference>
<gene>
    <name evidence="7" type="ORF">BD31_I2034</name>
</gene>
<dbReference type="SUPFAM" id="SSF51735">
    <property type="entry name" value="NAD(P)-binding Rossmann-fold domains"/>
    <property type="match status" value="1"/>
</dbReference>
<organism evidence="7 8">
    <name type="scientific">Candidatus Nitrosopumilus salarius BD31</name>
    <dbReference type="NCBI Taxonomy" id="859350"/>
    <lineage>
        <taxon>Archaea</taxon>
        <taxon>Nitrososphaerota</taxon>
        <taxon>Nitrososphaeria</taxon>
        <taxon>Nitrosopumilales</taxon>
        <taxon>Nitrosopumilaceae</taxon>
        <taxon>Nitrosopumilus</taxon>
    </lineage>
</organism>